<reference evidence="6" key="1">
    <citation type="submission" date="2013-08" db="EMBL/GenBank/DDBJ databases">
        <title>Intrasporangium oryzae NRRL B-24470.</title>
        <authorList>
            <person name="Liu H."/>
            <person name="Wang G."/>
        </authorList>
    </citation>
    <scope>NUCLEOTIDE SEQUENCE [LARGE SCALE GENOMIC DNA]</scope>
    <source>
        <strain evidence="6">Q5-1</strain>
    </source>
</reference>
<feature type="transmembrane region" description="Helical" evidence="3">
    <location>
        <begin position="288"/>
        <end position="312"/>
    </location>
</feature>
<dbReference type="EMBL" id="AWQS01000072">
    <property type="protein sequence ID" value="EWT05998.1"/>
    <property type="molecule type" value="Genomic_DNA"/>
</dbReference>
<name>W9GMH6_9MICO</name>
<evidence type="ECO:0000259" key="4">
    <source>
        <dbReference type="Pfam" id="PF14257"/>
    </source>
</evidence>
<comment type="caution">
    <text evidence="5">The sequence shown here is derived from an EMBL/GenBank/DDBJ whole genome shotgun (WGS) entry which is preliminary data.</text>
</comment>
<keyword evidence="1" id="KW-0175">Coiled coil</keyword>
<evidence type="ECO:0000313" key="6">
    <source>
        <dbReference type="Proteomes" id="UP000019494"/>
    </source>
</evidence>
<evidence type="ECO:0000256" key="2">
    <source>
        <dbReference type="SAM" id="MobiDB-lite"/>
    </source>
</evidence>
<feature type="compositionally biased region" description="Low complexity" evidence="2">
    <location>
        <begin position="51"/>
        <end position="84"/>
    </location>
</feature>
<dbReference type="AlphaFoldDB" id="W9GMH6"/>
<accession>W9GMH6</accession>
<proteinExistence type="predicted"/>
<dbReference type="InterPro" id="IPR025645">
    <property type="entry name" value="DUF4349"/>
</dbReference>
<keyword evidence="3" id="KW-1133">Transmembrane helix</keyword>
<feature type="domain" description="DUF4349" evidence="4">
    <location>
        <begin position="89"/>
        <end position="312"/>
    </location>
</feature>
<evidence type="ECO:0000313" key="5">
    <source>
        <dbReference type="EMBL" id="EWT05998.1"/>
    </source>
</evidence>
<keyword evidence="6" id="KW-1185">Reference proteome</keyword>
<dbReference type="Pfam" id="PF14257">
    <property type="entry name" value="DUF4349"/>
    <property type="match status" value="1"/>
</dbReference>
<dbReference type="Proteomes" id="UP000019494">
    <property type="component" value="Unassembled WGS sequence"/>
</dbReference>
<evidence type="ECO:0000256" key="1">
    <source>
        <dbReference type="SAM" id="Coils"/>
    </source>
</evidence>
<feature type="coiled-coil region" evidence="1">
    <location>
        <begin position="222"/>
        <end position="249"/>
    </location>
</feature>
<feature type="region of interest" description="Disordered" evidence="2">
    <location>
        <begin position="51"/>
        <end position="85"/>
    </location>
</feature>
<sequence length="332" mass="34388">MRTFRRPRRLWPWAVLLLVAVAFPVGLQFRSGADGSTGSAASIGAGPEVAARSGAAQDGGSAASSPGAAPQQAPTQGAAGTDTPVVGPKLARSAWLGIKVSDLMAASGNVRSLTAAAGGQVLSENVVTAPDPTSGPQMGSGANQSVPPVGVDEARLTVRVPAEKLDGLVTELSRIGTVSYRSSQSEDLTDTYVDTSARIGPMRDAVAQARALLAKATSLSQIIQLENEVTRRQADLDSLESRLATLDRRTSTSDVTVSLWTSATPAAPVTTGFVGQLREAWSGLLDSVATLVTGVAVLLPWLVVLLVVALLARRWWARRPAPARTSVPDPAD</sequence>
<keyword evidence="3" id="KW-0472">Membrane</keyword>
<keyword evidence="3" id="KW-0812">Transmembrane</keyword>
<gene>
    <name evidence="5" type="ORF">N864_00915</name>
</gene>
<organism evidence="5 6">
    <name type="scientific">Intrasporangium chromatireducens Q5-1</name>
    <dbReference type="NCBI Taxonomy" id="584657"/>
    <lineage>
        <taxon>Bacteria</taxon>
        <taxon>Bacillati</taxon>
        <taxon>Actinomycetota</taxon>
        <taxon>Actinomycetes</taxon>
        <taxon>Micrococcales</taxon>
        <taxon>Intrasporangiaceae</taxon>
        <taxon>Intrasporangium</taxon>
    </lineage>
</organism>
<evidence type="ECO:0000256" key="3">
    <source>
        <dbReference type="SAM" id="Phobius"/>
    </source>
</evidence>
<protein>
    <recommendedName>
        <fullName evidence="4">DUF4349 domain-containing protein</fullName>
    </recommendedName>
</protein>